<comment type="caution">
    <text evidence="1">The sequence shown here is derived from an EMBL/GenBank/DDBJ whole genome shotgun (WGS) entry which is preliminary data.</text>
</comment>
<gene>
    <name evidence="1" type="ORF">PG996_006400</name>
</gene>
<sequence>MIPQPLRLLQHPQQEPPHLGLLQLGVVAQGGPGPDGAVQELADGAHPPVGRPQGEHVLPAAHLAAELHGCPARVDAGPVLQQLPRALQRAQDDDGGAEGGDGADRACVACANRLGQHRFLLLPSLDSANYRRASCVWPSVPIPAPPALASRRGCPRSVSP</sequence>
<dbReference type="EMBL" id="JAQQWM010000003">
    <property type="protein sequence ID" value="KAK8073052.1"/>
    <property type="molecule type" value="Genomic_DNA"/>
</dbReference>
<organism evidence="1 2">
    <name type="scientific">Apiospora saccharicola</name>
    <dbReference type="NCBI Taxonomy" id="335842"/>
    <lineage>
        <taxon>Eukaryota</taxon>
        <taxon>Fungi</taxon>
        <taxon>Dikarya</taxon>
        <taxon>Ascomycota</taxon>
        <taxon>Pezizomycotina</taxon>
        <taxon>Sordariomycetes</taxon>
        <taxon>Xylariomycetidae</taxon>
        <taxon>Amphisphaeriales</taxon>
        <taxon>Apiosporaceae</taxon>
        <taxon>Apiospora</taxon>
    </lineage>
</organism>
<reference evidence="1 2" key="1">
    <citation type="submission" date="2023-01" db="EMBL/GenBank/DDBJ databases">
        <title>Analysis of 21 Apiospora genomes using comparative genomics revels a genus with tremendous synthesis potential of carbohydrate active enzymes and secondary metabolites.</title>
        <authorList>
            <person name="Sorensen T."/>
        </authorList>
    </citation>
    <scope>NUCLEOTIDE SEQUENCE [LARGE SCALE GENOMIC DNA]</scope>
    <source>
        <strain evidence="1 2">CBS 83171</strain>
    </source>
</reference>
<protein>
    <submittedName>
        <fullName evidence="1">Uncharacterized protein</fullName>
    </submittedName>
</protein>
<name>A0ABR1VP98_9PEZI</name>
<keyword evidence="2" id="KW-1185">Reference proteome</keyword>
<evidence type="ECO:0000313" key="1">
    <source>
        <dbReference type="EMBL" id="KAK8073052.1"/>
    </source>
</evidence>
<dbReference type="Proteomes" id="UP001446871">
    <property type="component" value="Unassembled WGS sequence"/>
</dbReference>
<proteinExistence type="predicted"/>
<evidence type="ECO:0000313" key="2">
    <source>
        <dbReference type="Proteomes" id="UP001446871"/>
    </source>
</evidence>
<accession>A0ABR1VP98</accession>